<name>A0AAN8JHG6_PATCE</name>
<evidence type="ECO:0000256" key="1">
    <source>
        <dbReference type="ARBA" id="ARBA00022527"/>
    </source>
</evidence>
<dbReference type="AlphaFoldDB" id="A0AAN8JHG6"/>
<keyword evidence="8" id="KW-1185">Reference proteome</keyword>
<keyword evidence="3" id="KW-0547">Nucleotide-binding</keyword>
<evidence type="ECO:0000256" key="4">
    <source>
        <dbReference type="ARBA" id="ARBA00022777"/>
    </source>
</evidence>
<dbReference type="GO" id="GO:0004674">
    <property type="term" value="F:protein serine/threonine kinase activity"/>
    <property type="evidence" value="ECO:0007669"/>
    <property type="project" value="UniProtKB-KW"/>
</dbReference>
<dbReference type="InterPro" id="IPR004166">
    <property type="entry name" value="a-kinase_dom"/>
</dbReference>
<dbReference type="SMART" id="SM00811">
    <property type="entry name" value="Alpha_kinase"/>
    <property type="match status" value="1"/>
</dbReference>
<dbReference type="GO" id="GO:0005524">
    <property type="term" value="F:ATP binding"/>
    <property type="evidence" value="ECO:0007669"/>
    <property type="project" value="UniProtKB-KW"/>
</dbReference>
<dbReference type="PROSITE" id="PS51158">
    <property type="entry name" value="ALPHA_KINASE"/>
    <property type="match status" value="1"/>
</dbReference>
<comment type="caution">
    <text evidence="7">The sequence shown here is derived from an EMBL/GenBank/DDBJ whole genome shotgun (WGS) entry which is preliminary data.</text>
</comment>
<accession>A0AAN8JHG6</accession>
<dbReference type="Pfam" id="PF02816">
    <property type="entry name" value="Alpha_kinase"/>
    <property type="match status" value="1"/>
</dbReference>
<evidence type="ECO:0000256" key="2">
    <source>
        <dbReference type="ARBA" id="ARBA00022679"/>
    </source>
</evidence>
<keyword evidence="2" id="KW-0808">Transferase</keyword>
<evidence type="ECO:0000313" key="8">
    <source>
        <dbReference type="Proteomes" id="UP001347796"/>
    </source>
</evidence>
<keyword evidence="5" id="KW-0067">ATP-binding</keyword>
<dbReference type="EMBL" id="JAZGQO010000011">
    <property type="protein sequence ID" value="KAK6174128.1"/>
    <property type="molecule type" value="Genomic_DNA"/>
</dbReference>
<sequence>MFSLSNTTLSSSPDQDGCRYWTSFDPKSFSKGDRKKVFGGILNGKGPRRGEIVVIKAFKNMPGTESMCKTELCNNQKARELADGFNACYPFQHIEFSSILNALIDDVSVSYSLLNSNRKITKSEWVLMEENVGKHFVTFIDKHGVTSGDCPQALAAFMHWTYHVTSGQLVVCGLEGDQNMHACRLKTPTVHSINRQYGECDYGEAGINTVFRNHRCNNMCQDLIKPFNVNTQFPSTIYPSLPLEPSAPYEPDMFTFDDLQHEQRQLPSPTLYQSITTNYLLSQLDYNHHGDDCI</sequence>
<dbReference type="PANTHER" id="PTHR45992">
    <property type="entry name" value="EUKARYOTIC ELONGATION FACTOR 2 KINASE-RELATED"/>
    <property type="match status" value="1"/>
</dbReference>
<evidence type="ECO:0000256" key="5">
    <source>
        <dbReference type="ARBA" id="ARBA00022840"/>
    </source>
</evidence>
<dbReference type="PANTHER" id="PTHR45992:SF11">
    <property type="entry name" value="ALPHA-TYPE PROTEIN KINASE DOMAIN-CONTAINING PROTEIN"/>
    <property type="match status" value="1"/>
</dbReference>
<organism evidence="7 8">
    <name type="scientific">Patella caerulea</name>
    <name type="common">Rayed Mediterranean limpet</name>
    <dbReference type="NCBI Taxonomy" id="87958"/>
    <lineage>
        <taxon>Eukaryota</taxon>
        <taxon>Metazoa</taxon>
        <taxon>Spiralia</taxon>
        <taxon>Lophotrochozoa</taxon>
        <taxon>Mollusca</taxon>
        <taxon>Gastropoda</taxon>
        <taxon>Patellogastropoda</taxon>
        <taxon>Patelloidea</taxon>
        <taxon>Patellidae</taxon>
        <taxon>Patella</taxon>
    </lineage>
</organism>
<dbReference type="Gene3D" id="3.20.200.10">
    <property type="entry name" value="MHCK/EF2 kinase"/>
    <property type="match status" value="1"/>
</dbReference>
<feature type="domain" description="Alpha-type protein kinase" evidence="6">
    <location>
        <begin position="1"/>
        <end position="232"/>
    </location>
</feature>
<dbReference type="CDD" id="cd04515">
    <property type="entry name" value="Alpha_kinase"/>
    <property type="match status" value="1"/>
</dbReference>
<proteinExistence type="predicted"/>
<keyword evidence="4" id="KW-0418">Kinase</keyword>
<keyword evidence="1" id="KW-0723">Serine/threonine-protein kinase</keyword>
<dbReference type="InterPro" id="IPR011009">
    <property type="entry name" value="Kinase-like_dom_sf"/>
</dbReference>
<evidence type="ECO:0000256" key="3">
    <source>
        <dbReference type="ARBA" id="ARBA00022741"/>
    </source>
</evidence>
<dbReference type="SUPFAM" id="SSF56112">
    <property type="entry name" value="Protein kinase-like (PK-like)"/>
    <property type="match status" value="1"/>
</dbReference>
<dbReference type="Proteomes" id="UP001347796">
    <property type="component" value="Unassembled WGS sequence"/>
</dbReference>
<protein>
    <recommendedName>
        <fullName evidence="6">Alpha-type protein kinase domain-containing protein</fullName>
    </recommendedName>
</protein>
<dbReference type="InterPro" id="IPR051852">
    <property type="entry name" value="Alpha-type_PK"/>
</dbReference>
<evidence type="ECO:0000313" key="7">
    <source>
        <dbReference type="EMBL" id="KAK6174128.1"/>
    </source>
</evidence>
<gene>
    <name evidence="7" type="ORF">SNE40_017461</name>
</gene>
<reference evidence="7 8" key="1">
    <citation type="submission" date="2024-01" db="EMBL/GenBank/DDBJ databases">
        <title>The genome of the rayed Mediterranean limpet Patella caerulea (Linnaeus, 1758).</title>
        <authorList>
            <person name="Anh-Thu Weber A."/>
            <person name="Halstead-Nussloch G."/>
        </authorList>
    </citation>
    <scope>NUCLEOTIDE SEQUENCE [LARGE SCALE GENOMIC DNA]</scope>
    <source>
        <strain evidence="7">AATW-2023a</strain>
        <tissue evidence="7">Whole specimen</tissue>
    </source>
</reference>
<evidence type="ECO:0000259" key="6">
    <source>
        <dbReference type="PROSITE" id="PS51158"/>
    </source>
</evidence>